<feature type="region of interest" description="Disordered" evidence="1">
    <location>
        <begin position="46"/>
        <end position="72"/>
    </location>
</feature>
<dbReference type="AlphaFoldDB" id="A0A6A4ATV3"/>
<protein>
    <recommendedName>
        <fullName evidence="5">Secreted protein</fullName>
    </recommendedName>
</protein>
<evidence type="ECO:0000256" key="2">
    <source>
        <dbReference type="SAM" id="SignalP"/>
    </source>
</evidence>
<proteinExistence type="predicted"/>
<dbReference type="EMBL" id="QXGE01008991">
    <property type="protein sequence ID" value="KAE9261243.1"/>
    <property type="molecule type" value="Genomic_DNA"/>
</dbReference>
<accession>A0A6A4ATV3</accession>
<feature type="compositionally biased region" description="Low complexity" evidence="1">
    <location>
        <begin position="48"/>
        <end position="61"/>
    </location>
</feature>
<reference evidence="3 4" key="1">
    <citation type="submission" date="2018-08" db="EMBL/GenBank/DDBJ databases">
        <title>Genomic investigation of the strawberry pathogen Phytophthora fragariae indicates pathogenicity is determined by transcriptional variation in three key races.</title>
        <authorList>
            <person name="Adams T.M."/>
            <person name="Armitage A.D."/>
            <person name="Sobczyk M.K."/>
            <person name="Bates H.J."/>
            <person name="Dunwell J.M."/>
            <person name="Nellist C.F."/>
            <person name="Harrison R.J."/>
        </authorList>
    </citation>
    <scope>NUCLEOTIDE SEQUENCE [LARGE SCALE GENOMIC DNA]</scope>
    <source>
        <strain evidence="3 4">A4</strain>
    </source>
</reference>
<comment type="caution">
    <text evidence="3">The sequence shown here is derived from an EMBL/GenBank/DDBJ whole genome shotgun (WGS) entry which is preliminary data.</text>
</comment>
<feature type="chain" id="PRO_5025507118" description="Secreted protein" evidence="2">
    <location>
        <begin position="27"/>
        <end position="108"/>
    </location>
</feature>
<evidence type="ECO:0000256" key="1">
    <source>
        <dbReference type="SAM" id="MobiDB-lite"/>
    </source>
</evidence>
<evidence type="ECO:0000313" key="4">
    <source>
        <dbReference type="Proteomes" id="UP000437068"/>
    </source>
</evidence>
<feature type="signal peptide" evidence="2">
    <location>
        <begin position="1"/>
        <end position="26"/>
    </location>
</feature>
<gene>
    <name evidence="3" type="ORF">PF001_g32471</name>
</gene>
<keyword evidence="2" id="KW-0732">Signal</keyword>
<evidence type="ECO:0008006" key="5">
    <source>
        <dbReference type="Google" id="ProtNLM"/>
    </source>
</evidence>
<organism evidence="3 4">
    <name type="scientific">Phytophthora fragariae</name>
    <dbReference type="NCBI Taxonomy" id="53985"/>
    <lineage>
        <taxon>Eukaryota</taxon>
        <taxon>Sar</taxon>
        <taxon>Stramenopiles</taxon>
        <taxon>Oomycota</taxon>
        <taxon>Peronosporomycetes</taxon>
        <taxon>Peronosporales</taxon>
        <taxon>Peronosporaceae</taxon>
        <taxon>Phytophthora</taxon>
    </lineage>
</organism>
<dbReference type="Proteomes" id="UP000437068">
    <property type="component" value="Unassembled WGS sequence"/>
</dbReference>
<name>A0A6A4ATV3_9STRA</name>
<sequence length="108" mass="12237">MITHRTGFWHRVSWLITMSTFPASLALRRAHQSASRFLSRVEVHHSRPSTSISAPSSSVTRHPSRHLSSSAPGVPVSLWGTLPHPSRCHARALPRWVRRCRPCPAYWP</sequence>
<evidence type="ECO:0000313" key="3">
    <source>
        <dbReference type="EMBL" id="KAE9261243.1"/>
    </source>
</evidence>